<dbReference type="InterPro" id="IPR005467">
    <property type="entry name" value="His_kinase_dom"/>
</dbReference>
<sequence>MQDAASSLPSMQGSAHGHFERTLSVIVHNETGKPVWRAGPASVGSRNVVDGFSTMDLGSDSGVWRVFSRERQDGSGQTLSVLVNLDERDDLARDIVLGTVLPALWLLPALGLAIALAVRRVLRPLRGLGEGVRALEGRATVAARFPGQRELQPIVAAVKSMSARHLATIERERQLADTLAHELRTPLTSLQLHASALKGDLEPVDREAAIAQLDRDAKRASETVAALVSLARGFEQPWKPAEDVVDLASLARDVVGRHASAASRSQHSLTLVAPQRCLVRGHAVLLDLAIANLVTNALGHTPFGTAVEVHVSEQPPMVQVRDNGASRRTVASSGIDLMGLGVGHRIAERVAQAHDGHFMPSGPDAFGWRSYTITLSRLTQAMAQLPAEIT</sequence>
<dbReference type="InterPro" id="IPR003660">
    <property type="entry name" value="HAMP_dom"/>
</dbReference>
<evidence type="ECO:0000313" key="14">
    <source>
        <dbReference type="Proteomes" id="UP000252884"/>
    </source>
</evidence>
<organism evidence="13 14">
    <name type="scientific">Pseudorhodoferax soli</name>
    <dbReference type="NCBI Taxonomy" id="545864"/>
    <lineage>
        <taxon>Bacteria</taxon>
        <taxon>Pseudomonadati</taxon>
        <taxon>Pseudomonadota</taxon>
        <taxon>Betaproteobacteria</taxon>
        <taxon>Burkholderiales</taxon>
        <taxon>Comamonadaceae</taxon>
    </lineage>
</organism>
<comment type="caution">
    <text evidence="13">The sequence shown here is derived from an EMBL/GenBank/DDBJ whole genome shotgun (WGS) entry which is preliminary data.</text>
</comment>
<dbReference type="Gene3D" id="1.10.287.130">
    <property type="match status" value="1"/>
</dbReference>
<dbReference type="InterPro" id="IPR036890">
    <property type="entry name" value="HATPase_C_sf"/>
</dbReference>
<dbReference type="InterPro" id="IPR050428">
    <property type="entry name" value="TCS_sensor_his_kinase"/>
</dbReference>
<evidence type="ECO:0000256" key="6">
    <source>
        <dbReference type="ARBA" id="ARBA00022741"/>
    </source>
</evidence>
<dbReference type="CDD" id="cd00082">
    <property type="entry name" value="HisKA"/>
    <property type="match status" value="1"/>
</dbReference>
<dbReference type="PANTHER" id="PTHR45436:SF14">
    <property type="entry name" value="SENSOR PROTEIN QSEC"/>
    <property type="match status" value="1"/>
</dbReference>
<keyword evidence="4" id="KW-0597">Phosphoprotein</keyword>
<dbReference type="InterPro" id="IPR036097">
    <property type="entry name" value="HisK_dim/P_sf"/>
</dbReference>
<evidence type="ECO:0000256" key="2">
    <source>
        <dbReference type="ARBA" id="ARBA00004141"/>
    </source>
</evidence>
<dbReference type="Pfam" id="PF00512">
    <property type="entry name" value="HisKA"/>
    <property type="match status" value="1"/>
</dbReference>
<dbReference type="SUPFAM" id="SSF47384">
    <property type="entry name" value="Homodimeric domain of signal transducing histidine kinase"/>
    <property type="match status" value="1"/>
</dbReference>
<dbReference type="GO" id="GO:0005886">
    <property type="term" value="C:plasma membrane"/>
    <property type="evidence" value="ECO:0007669"/>
    <property type="project" value="TreeGrafter"/>
</dbReference>
<keyword evidence="5" id="KW-0808">Transferase</keyword>
<accession>A0A368XGG0</accession>
<dbReference type="InterPro" id="IPR003661">
    <property type="entry name" value="HisK_dim/P_dom"/>
</dbReference>
<gene>
    <name evidence="13" type="ORF">DES41_11166</name>
</gene>
<keyword evidence="7 13" id="KW-0418">Kinase</keyword>
<name>A0A368XGG0_9BURK</name>
<evidence type="ECO:0000256" key="5">
    <source>
        <dbReference type="ARBA" id="ARBA00022679"/>
    </source>
</evidence>
<dbReference type="AlphaFoldDB" id="A0A368XGG0"/>
<evidence type="ECO:0000256" key="10">
    <source>
        <dbReference type="SAM" id="Phobius"/>
    </source>
</evidence>
<dbReference type="Gene3D" id="3.30.565.10">
    <property type="entry name" value="Histidine kinase-like ATPase, C-terminal domain"/>
    <property type="match status" value="1"/>
</dbReference>
<keyword evidence="14" id="KW-1185">Reference proteome</keyword>
<keyword evidence="10" id="KW-0812">Transmembrane</keyword>
<dbReference type="GO" id="GO:0000155">
    <property type="term" value="F:phosphorelay sensor kinase activity"/>
    <property type="evidence" value="ECO:0007669"/>
    <property type="project" value="InterPro"/>
</dbReference>
<dbReference type="PANTHER" id="PTHR45436">
    <property type="entry name" value="SENSOR HISTIDINE KINASE YKOH"/>
    <property type="match status" value="1"/>
</dbReference>
<keyword evidence="10" id="KW-1133">Transmembrane helix</keyword>
<evidence type="ECO:0000313" key="13">
    <source>
        <dbReference type="EMBL" id="RCW66108.1"/>
    </source>
</evidence>
<evidence type="ECO:0000256" key="1">
    <source>
        <dbReference type="ARBA" id="ARBA00000085"/>
    </source>
</evidence>
<evidence type="ECO:0000256" key="7">
    <source>
        <dbReference type="ARBA" id="ARBA00022777"/>
    </source>
</evidence>
<protein>
    <recommendedName>
        <fullName evidence="3">histidine kinase</fullName>
        <ecNumber evidence="3">2.7.13.3</ecNumber>
    </recommendedName>
</protein>
<evidence type="ECO:0000256" key="9">
    <source>
        <dbReference type="ARBA" id="ARBA00023012"/>
    </source>
</evidence>
<comment type="subcellular location">
    <subcellularLocation>
        <location evidence="2">Membrane</location>
        <topology evidence="2">Multi-pass membrane protein</topology>
    </subcellularLocation>
</comment>
<evidence type="ECO:0000256" key="8">
    <source>
        <dbReference type="ARBA" id="ARBA00022840"/>
    </source>
</evidence>
<proteinExistence type="predicted"/>
<dbReference type="GO" id="GO:0005524">
    <property type="term" value="F:ATP binding"/>
    <property type="evidence" value="ECO:0007669"/>
    <property type="project" value="UniProtKB-KW"/>
</dbReference>
<evidence type="ECO:0000256" key="3">
    <source>
        <dbReference type="ARBA" id="ARBA00012438"/>
    </source>
</evidence>
<dbReference type="SMART" id="SM00388">
    <property type="entry name" value="HisKA"/>
    <property type="match status" value="1"/>
</dbReference>
<dbReference type="PROSITE" id="PS50885">
    <property type="entry name" value="HAMP"/>
    <property type="match status" value="1"/>
</dbReference>
<feature type="domain" description="Histidine kinase" evidence="11">
    <location>
        <begin position="178"/>
        <end position="358"/>
    </location>
</feature>
<comment type="catalytic activity">
    <reaction evidence="1">
        <text>ATP + protein L-histidine = ADP + protein N-phospho-L-histidine.</text>
        <dbReference type="EC" id="2.7.13.3"/>
    </reaction>
</comment>
<evidence type="ECO:0000259" key="12">
    <source>
        <dbReference type="PROSITE" id="PS50885"/>
    </source>
</evidence>
<feature type="transmembrane region" description="Helical" evidence="10">
    <location>
        <begin position="95"/>
        <end position="118"/>
    </location>
</feature>
<evidence type="ECO:0000259" key="11">
    <source>
        <dbReference type="PROSITE" id="PS50109"/>
    </source>
</evidence>
<dbReference type="SUPFAM" id="SSF55874">
    <property type="entry name" value="ATPase domain of HSP90 chaperone/DNA topoisomerase II/histidine kinase"/>
    <property type="match status" value="1"/>
</dbReference>
<keyword evidence="8" id="KW-0067">ATP-binding</keyword>
<keyword evidence="9" id="KW-0902">Two-component regulatory system</keyword>
<feature type="domain" description="HAMP" evidence="12">
    <location>
        <begin position="119"/>
        <end position="170"/>
    </location>
</feature>
<keyword evidence="6" id="KW-0547">Nucleotide-binding</keyword>
<dbReference type="Proteomes" id="UP000252884">
    <property type="component" value="Unassembled WGS sequence"/>
</dbReference>
<dbReference type="PROSITE" id="PS50109">
    <property type="entry name" value="HIS_KIN"/>
    <property type="match status" value="1"/>
</dbReference>
<evidence type="ECO:0000256" key="4">
    <source>
        <dbReference type="ARBA" id="ARBA00022553"/>
    </source>
</evidence>
<dbReference type="EMBL" id="QPJK01000011">
    <property type="protein sequence ID" value="RCW66108.1"/>
    <property type="molecule type" value="Genomic_DNA"/>
</dbReference>
<keyword evidence="10" id="KW-0472">Membrane</keyword>
<reference evidence="13 14" key="1">
    <citation type="submission" date="2018-07" db="EMBL/GenBank/DDBJ databases">
        <title>Genomic Encyclopedia of Type Strains, Phase IV (KMG-IV): sequencing the most valuable type-strain genomes for metagenomic binning, comparative biology and taxonomic classification.</title>
        <authorList>
            <person name="Goeker M."/>
        </authorList>
    </citation>
    <scope>NUCLEOTIDE SEQUENCE [LARGE SCALE GENOMIC DNA]</scope>
    <source>
        <strain evidence="13 14">DSM 21634</strain>
    </source>
</reference>
<dbReference type="EC" id="2.7.13.3" evidence="3"/>